<dbReference type="CDD" id="cd06225">
    <property type="entry name" value="HAMP"/>
    <property type="match status" value="1"/>
</dbReference>
<dbReference type="InterPro" id="IPR003660">
    <property type="entry name" value="HAMP_dom"/>
</dbReference>
<dbReference type="Pfam" id="PF00672">
    <property type="entry name" value="HAMP"/>
    <property type="match status" value="1"/>
</dbReference>
<dbReference type="InterPro" id="IPR004089">
    <property type="entry name" value="MCPsignal_dom"/>
</dbReference>
<evidence type="ECO:0000256" key="2">
    <source>
        <dbReference type="ARBA" id="ARBA00029447"/>
    </source>
</evidence>
<comment type="similarity">
    <text evidence="2">Belongs to the methyl-accepting chemotaxis (MCP) protein family.</text>
</comment>
<dbReference type="Gene3D" id="1.10.287.950">
    <property type="entry name" value="Methyl-accepting chemotaxis protein"/>
    <property type="match status" value="1"/>
</dbReference>
<evidence type="ECO:0000259" key="6">
    <source>
        <dbReference type="PROSITE" id="PS50885"/>
    </source>
</evidence>
<proteinExistence type="inferred from homology"/>
<dbReference type="InterPro" id="IPR004090">
    <property type="entry name" value="Chemotax_Me-accpt_rcpt"/>
</dbReference>
<dbReference type="PROSITE" id="PS50885">
    <property type="entry name" value="HAMP"/>
    <property type="match status" value="1"/>
</dbReference>
<dbReference type="SUPFAM" id="SSF58104">
    <property type="entry name" value="Methyl-accepting chemotaxis protein (MCP) signaling domain"/>
    <property type="match status" value="1"/>
</dbReference>
<keyword evidence="1 3" id="KW-0807">Transducer</keyword>
<dbReference type="PANTHER" id="PTHR32089:SF112">
    <property type="entry name" value="LYSOZYME-LIKE PROTEIN-RELATED"/>
    <property type="match status" value="1"/>
</dbReference>
<dbReference type="PROSITE" id="PS50111">
    <property type="entry name" value="CHEMOTAXIS_TRANSDUC_2"/>
    <property type="match status" value="1"/>
</dbReference>
<dbReference type="Proteomes" id="UP001223420">
    <property type="component" value="Unassembled WGS sequence"/>
</dbReference>
<dbReference type="SMART" id="SM00283">
    <property type="entry name" value="MA"/>
    <property type="match status" value="1"/>
</dbReference>
<dbReference type="EMBL" id="JAUSWL010000002">
    <property type="protein sequence ID" value="MDQ0542758.1"/>
    <property type="molecule type" value="Genomic_DNA"/>
</dbReference>
<evidence type="ECO:0000259" key="5">
    <source>
        <dbReference type="PROSITE" id="PS50111"/>
    </source>
</evidence>
<dbReference type="GO" id="GO:0016020">
    <property type="term" value="C:membrane"/>
    <property type="evidence" value="ECO:0007669"/>
    <property type="project" value="InterPro"/>
</dbReference>
<dbReference type="GO" id="GO:0006935">
    <property type="term" value="P:chemotaxis"/>
    <property type="evidence" value="ECO:0007669"/>
    <property type="project" value="InterPro"/>
</dbReference>
<evidence type="ECO:0000313" key="7">
    <source>
        <dbReference type="EMBL" id="MDQ0542758.1"/>
    </source>
</evidence>
<feature type="domain" description="HAMP" evidence="6">
    <location>
        <begin position="210"/>
        <end position="263"/>
    </location>
</feature>
<protein>
    <submittedName>
        <fullName evidence="7">Methyl-accepting chemotaxis protein</fullName>
    </submittedName>
</protein>
<keyword evidence="4" id="KW-0472">Membrane</keyword>
<evidence type="ECO:0000256" key="4">
    <source>
        <dbReference type="SAM" id="Phobius"/>
    </source>
</evidence>
<feature type="domain" description="Methyl-accepting transducer" evidence="5">
    <location>
        <begin position="303"/>
        <end position="539"/>
    </location>
</feature>
<evidence type="ECO:0000256" key="1">
    <source>
        <dbReference type="ARBA" id="ARBA00023224"/>
    </source>
</evidence>
<evidence type="ECO:0000313" key="8">
    <source>
        <dbReference type="Proteomes" id="UP001223420"/>
    </source>
</evidence>
<dbReference type="GO" id="GO:0007165">
    <property type="term" value="P:signal transduction"/>
    <property type="evidence" value="ECO:0007669"/>
    <property type="project" value="UniProtKB-KW"/>
</dbReference>
<accession>A0AAJ1WX07</accession>
<keyword evidence="4" id="KW-0812">Transmembrane</keyword>
<dbReference type="Gene3D" id="6.10.340.10">
    <property type="match status" value="1"/>
</dbReference>
<name>A0AAJ1WX07_9HYPH</name>
<evidence type="ECO:0000256" key="3">
    <source>
        <dbReference type="PROSITE-ProRule" id="PRU00284"/>
    </source>
</evidence>
<dbReference type="Pfam" id="PF00015">
    <property type="entry name" value="MCPsignal"/>
    <property type="match status" value="1"/>
</dbReference>
<dbReference type="RefSeq" id="WP_043387828.1">
    <property type="nucleotide sequence ID" value="NZ_JARVWR010000046.1"/>
</dbReference>
<dbReference type="SMART" id="SM00304">
    <property type="entry name" value="HAMP"/>
    <property type="match status" value="2"/>
</dbReference>
<dbReference type="PRINTS" id="PR00260">
    <property type="entry name" value="CHEMTRNSDUCR"/>
</dbReference>
<sequence>MRISLAHKLVAVISLLGLVAAGISGFALRQADQEQQRAAATEAAWNAGLQARTLAQAIEHAVVQATAVYTAEDTQEAKARLAGLQSALTDVEQARGPFLTAMDAQLSPERKRKLDLAVKEFIAYQTETAEMGLTLSPKAALIQATDEATVKNRERMVAEISNLGREMLAHLDAQRAAVAEERHRATLTLLVAPAVALLLGLGVAFWVLATQIQRPLHRLKAAMQALAAEKLDDQVPFTRRADEIGEMARAIEAFQVALIEKRDLDAGAEKRAAQDAVRAQVLAEATHAFELETKRAVASLACSAQAMQATADALSGTAGDTTAQATRVAVASSQSVEVVNSIAGAAEQLSSSARAIEEQVRHTSEIAAAALDDARGLETTVVSLSQAAGEIGAVVTLIRSVAAQTNLLALNATIEAARAGAAGRGFAVVAAEVKELATQTASATDRITSQVAAIQAAADGTVDAIGSIGGTIAEMSKTASDVAAAAEQQGHASQEIARAIAGAAAEARTVSNSIGGVQEAAASNAAQADQVRSGASQVNTGTASLQAAIDTFLDRVHAA</sequence>
<reference evidence="7" key="1">
    <citation type="submission" date="2023-07" db="EMBL/GenBank/DDBJ databases">
        <title>Genomic Encyclopedia of Type Strains, Phase IV (KMG-IV): sequencing the most valuable type-strain genomes for metagenomic binning, comparative biology and taxonomic classification.</title>
        <authorList>
            <person name="Goeker M."/>
        </authorList>
    </citation>
    <scope>NUCLEOTIDE SEQUENCE</scope>
    <source>
        <strain evidence="7">DSM 19569</strain>
    </source>
</reference>
<dbReference type="AlphaFoldDB" id="A0AAJ1WX07"/>
<gene>
    <name evidence="7" type="ORF">QO001_001676</name>
</gene>
<dbReference type="PANTHER" id="PTHR32089">
    <property type="entry name" value="METHYL-ACCEPTING CHEMOTAXIS PROTEIN MCPB"/>
    <property type="match status" value="1"/>
</dbReference>
<comment type="caution">
    <text evidence="7">The sequence shown here is derived from an EMBL/GenBank/DDBJ whole genome shotgun (WGS) entry which is preliminary data.</text>
</comment>
<organism evidence="7 8">
    <name type="scientific">Methylobacterium brachiatum</name>
    <dbReference type="NCBI Taxonomy" id="269660"/>
    <lineage>
        <taxon>Bacteria</taxon>
        <taxon>Pseudomonadati</taxon>
        <taxon>Pseudomonadota</taxon>
        <taxon>Alphaproteobacteria</taxon>
        <taxon>Hyphomicrobiales</taxon>
        <taxon>Methylobacteriaceae</taxon>
        <taxon>Methylobacterium</taxon>
    </lineage>
</organism>
<keyword evidence="4" id="KW-1133">Transmembrane helix</keyword>
<dbReference type="GO" id="GO:0004888">
    <property type="term" value="F:transmembrane signaling receptor activity"/>
    <property type="evidence" value="ECO:0007669"/>
    <property type="project" value="InterPro"/>
</dbReference>
<feature type="transmembrane region" description="Helical" evidence="4">
    <location>
        <begin position="187"/>
        <end position="209"/>
    </location>
</feature>